<feature type="compositionally biased region" description="Basic and acidic residues" evidence="1">
    <location>
        <begin position="7"/>
        <end position="19"/>
    </location>
</feature>
<gene>
    <name evidence="2" type="ORF">BLNAU_732</name>
</gene>
<sequence length="110" mass="12616">MGLSELTRQESSPEDKETSQVEASQESSQSSGLAVEDVFQPQPQEPQPQQTAANQGRVKRCSFCHKTFSRFYRINRHENTCRRNPSSKYAQAQKLRRQQNGDEKKQAKKS</sequence>
<protein>
    <recommendedName>
        <fullName evidence="4">C2H2-type domain-containing protein</fullName>
    </recommendedName>
</protein>
<feature type="region of interest" description="Disordered" evidence="1">
    <location>
        <begin position="1"/>
        <end position="59"/>
    </location>
</feature>
<feature type="compositionally biased region" description="Basic and acidic residues" evidence="1">
    <location>
        <begin position="99"/>
        <end position="110"/>
    </location>
</feature>
<name>A0ABQ9YKB9_9EUKA</name>
<evidence type="ECO:0000313" key="2">
    <source>
        <dbReference type="EMBL" id="KAK2964201.1"/>
    </source>
</evidence>
<dbReference type="EMBL" id="JARBJD010000003">
    <property type="protein sequence ID" value="KAK2964201.1"/>
    <property type="molecule type" value="Genomic_DNA"/>
</dbReference>
<proteinExistence type="predicted"/>
<comment type="caution">
    <text evidence="2">The sequence shown here is derived from an EMBL/GenBank/DDBJ whole genome shotgun (WGS) entry which is preliminary data.</text>
</comment>
<reference evidence="2 3" key="1">
    <citation type="journal article" date="2022" name="bioRxiv">
        <title>Genomics of Preaxostyla Flagellates Illuminates Evolutionary Transitions and the Path Towards Mitochondrial Loss.</title>
        <authorList>
            <person name="Novak L.V.F."/>
            <person name="Treitli S.C."/>
            <person name="Pyrih J."/>
            <person name="Halakuc P."/>
            <person name="Pipaliya S.V."/>
            <person name="Vacek V."/>
            <person name="Brzon O."/>
            <person name="Soukal P."/>
            <person name="Eme L."/>
            <person name="Dacks J.B."/>
            <person name="Karnkowska A."/>
            <person name="Elias M."/>
            <person name="Hampl V."/>
        </authorList>
    </citation>
    <scope>NUCLEOTIDE SEQUENCE [LARGE SCALE GENOMIC DNA]</scope>
    <source>
        <strain evidence="2">NAU3</strain>
        <tissue evidence="2">Gut</tissue>
    </source>
</reference>
<accession>A0ABQ9YKB9</accession>
<evidence type="ECO:0000313" key="3">
    <source>
        <dbReference type="Proteomes" id="UP001281761"/>
    </source>
</evidence>
<feature type="region of interest" description="Disordered" evidence="1">
    <location>
        <begin position="79"/>
        <end position="110"/>
    </location>
</feature>
<organism evidence="2 3">
    <name type="scientific">Blattamonas nauphoetae</name>
    <dbReference type="NCBI Taxonomy" id="2049346"/>
    <lineage>
        <taxon>Eukaryota</taxon>
        <taxon>Metamonada</taxon>
        <taxon>Preaxostyla</taxon>
        <taxon>Oxymonadida</taxon>
        <taxon>Blattamonas</taxon>
    </lineage>
</organism>
<feature type="compositionally biased region" description="Low complexity" evidence="1">
    <location>
        <begin position="20"/>
        <end position="31"/>
    </location>
</feature>
<keyword evidence="3" id="KW-1185">Reference proteome</keyword>
<evidence type="ECO:0000256" key="1">
    <source>
        <dbReference type="SAM" id="MobiDB-lite"/>
    </source>
</evidence>
<dbReference type="Proteomes" id="UP001281761">
    <property type="component" value="Unassembled WGS sequence"/>
</dbReference>
<evidence type="ECO:0008006" key="4">
    <source>
        <dbReference type="Google" id="ProtNLM"/>
    </source>
</evidence>